<keyword evidence="1" id="KW-0472">Membrane</keyword>
<dbReference type="EMBL" id="BOQL01000006">
    <property type="protein sequence ID" value="GIM64078.1"/>
    <property type="molecule type" value="Genomic_DNA"/>
</dbReference>
<gene>
    <name evidence="2" type="ORF">Aau02nite_08180</name>
</gene>
<keyword evidence="1" id="KW-1133">Transmembrane helix</keyword>
<protein>
    <submittedName>
        <fullName evidence="2">Uncharacterized protein</fullName>
    </submittedName>
</protein>
<evidence type="ECO:0000256" key="1">
    <source>
        <dbReference type="SAM" id="Phobius"/>
    </source>
</evidence>
<dbReference type="AlphaFoldDB" id="A0A919VPJ1"/>
<organism evidence="2 3">
    <name type="scientific">Actinoplanes auranticolor</name>
    <dbReference type="NCBI Taxonomy" id="47988"/>
    <lineage>
        <taxon>Bacteria</taxon>
        <taxon>Bacillati</taxon>
        <taxon>Actinomycetota</taxon>
        <taxon>Actinomycetes</taxon>
        <taxon>Micromonosporales</taxon>
        <taxon>Micromonosporaceae</taxon>
        <taxon>Actinoplanes</taxon>
    </lineage>
</organism>
<accession>A0A919VPJ1</accession>
<keyword evidence="1" id="KW-0812">Transmembrane</keyword>
<proteinExistence type="predicted"/>
<reference evidence="2" key="1">
    <citation type="submission" date="2021-03" db="EMBL/GenBank/DDBJ databases">
        <title>Whole genome shotgun sequence of Actinoplanes auranticolor NBRC 12245.</title>
        <authorList>
            <person name="Komaki H."/>
            <person name="Tamura T."/>
        </authorList>
    </citation>
    <scope>NUCLEOTIDE SEQUENCE</scope>
    <source>
        <strain evidence="2">NBRC 12245</strain>
    </source>
</reference>
<keyword evidence="3" id="KW-1185">Reference proteome</keyword>
<evidence type="ECO:0000313" key="3">
    <source>
        <dbReference type="Proteomes" id="UP000681340"/>
    </source>
</evidence>
<evidence type="ECO:0000313" key="2">
    <source>
        <dbReference type="EMBL" id="GIM64078.1"/>
    </source>
</evidence>
<dbReference type="RefSeq" id="WP_212986936.1">
    <property type="nucleotide sequence ID" value="NZ_BAABEA010000051.1"/>
</dbReference>
<name>A0A919VPJ1_9ACTN</name>
<dbReference type="Proteomes" id="UP000681340">
    <property type="component" value="Unassembled WGS sequence"/>
</dbReference>
<sequence>MPGWWQAGRRGLLAGSALLAGYTLGGVAPGILAAITALTAFALSHAG</sequence>
<comment type="caution">
    <text evidence="2">The sequence shown here is derived from an EMBL/GenBank/DDBJ whole genome shotgun (WGS) entry which is preliminary data.</text>
</comment>
<feature type="transmembrane region" description="Helical" evidence="1">
    <location>
        <begin position="20"/>
        <end position="43"/>
    </location>
</feature>